<gene>
    <name evidence="1" type="ORF">Cni_G19572</name>
    <name evidence="2" type="ORF">Cni_G19574</name>
</gene>
<dbReference type="EMBL" id="CP136895">
    <property type="protein sequence ID" value="WOL10813.1"/>
    <property type="molecule type" value="Genomic_DNA"/>
</dbReference>
<keyword evidence="3" id="KW-1185">Reference proteome</keyword>
<proteinExistence type="predicted"/>
<protein>
    <submittedName>
        <fullName evidence="2">Uncharacterized protein</fullName>
    </submittedName>
</protein>
<dbReference type="InterPro" id="IPR009902">
    <property type="entry name" value="DUF1442"/>
</dbReference>
<dbReference type="PANTHER" id="PTHR33593:SF2">
    <property type="entry name" value="ANKYRIN REPEAT_KH DOMAIN PROTEIN (DUF1442)"/>
    <property type="match status" value="1"/>
</dbReference>
<dbReference type="Proteomes" id="UP001327560">
    <property type="component" value="Chromosome 6"/>
</dbReference>
<dbReference type="AlphaFoldDB" id="A0AAQ3QJV9"/>
<evidence type="ECO:0000313" key="3">
    <source>
        <dbReference type="Proteomes" id="UP001327560"/>
    </source>
</evidence>
<name>A0AAQ3QJV9_9LILI</name>
<organism evidence="2 3">
    <name type="scientific">Canna indica</name>
    <name type="common">Indian-shot</name>
    <dbReference type="NCBI Taxonomy" id="4628"/>
    <lineage>
        <taxon>Eukaryota</taxon>
        <taxon>Viridiplantae</taxon>
        <taxon>Streptophyta</taxon>
        <taxon>Embryophyta</taxon>
        <taxon>Tracheophyta</taxon>
        <taxon>Spermatophyta</taxon>
        <taxon>Magnoliopsida</taxon>
        <taxon>Liliopsida</taxon>
        <taxon>Zingiberales</taxon>
        <taxon>Cannaceae</taxon>
        <taxon>Canna</taxon>
    </lineage>
</organism>
<evidence type="ECO:0000313" key="1">
    <source>
        <dbReference type="EMBL" id="WOL10813.1"/>
    </source>
</evidence>
<evidence type="ECO:0000313" key="2">
    <source>
        <dbReference type="EMBL" id="WOL10815.1"/>
    </source>
</evidence>
<sequence>MKLVWCSKIASKSYIAAVNALADRNLKETNVAEMVSALAGGWKAQLVVEACASGAGAATSIALQAAIQHAQGRHVCVVPDE</sequence>
<accession>A0AAQ3QJV9</accession>
<dbReference type="PANTHER" id="PTHR33593">
    <property type="entry name" value="DUF1442 FAMILY PROTEIN"/>
    <property type="match status" value="1"/>
</dbReference>
<reference evidence="2 3" key="1">
    <citation type="submission" date="2023-10" db="EMBL/GenBank/DDBJ databases">
        <title>Chromosome-scale genome assembly provides insights into flower coloration mechanisms of Canna indica.</title>
        <authorList>
            <person name="Li C."/>
        </authorList>
    </citation>
    <scope>NUCLEOTIDE SEQUENCE [LARGE SCALE GENOMIC DNA]</scope>
    <source>
        <tissue evidence="2">Flower</tissue>
    </source>
</reference>
<dbReference type="EMBL" id="CP136895">
    <property type="protein sequence ID" value="WOL10815.1"/>
    <property type="molecule type" value="Genomic_DNA"/>
</dbReference>
<dbReference type="Pfam" id="PF07279">
    <property type="entry name" value="DUF1442"/>
    <property type="match status" value="1"/>
</dbReference>